<dbReference type="EMBL" id="CAJVRL010000127">
    <property type="protein sequence ID" value="CAG8962304.1"/>
    <property type="molecule type" value="Genomic_DNA"/>
</dbReference>
<dbReference type="Proteomes" id="UP000696280">
    <property type="component" value="Unassembled WGS sequence"/>
</dbReference>
<dbReference type="AlphaFoldDB" id="A0A9N9LAY9"/>
<evidence type="ECO:0000256" key="1">
    <source>
        <dbReference type="SAM" id="MobiDB-lite"/>
    </source>
</evidence>
<accession>A0A9N9LAY9</accession>
<gene>
    <name evidence="2" type="ORF">HYFRA_00005359</name>
</gene>
<reference evidence="2" key="1">
    <citation type="submission" date="2021-07" db="EMBL/GenBank/DDBJ databases">
        <authorList>
            <person name="Durling M."/>
        </authorList>
    </citation>
    <scope>NUCLEOTIDE SEQUENCE</scope>
</reference>
<keyword evidence="3" id="KW-1185">Reference proteome</keyword>
<feature type="compositionally biased region" description="Basic and acidic residues" evidence="1">
    <location>
        <begin position="30"/>
        <end position="42"/>
    </location>
</feature>
<feature type="region of interest" description="Disordered" evidence="1">
    <location>
        <begin position="16"/>
        <end position="49"/>
    </location>
</feature>
<proteinExistence type="predicted"/>
<name>A0A9N9LAY9_9HELO</name>
<evidence type="ECO:0000313" key="2">
    <source>
        <dbReference type="EMBL" id="CAG8962304.1"/>
    </source>
</evidence>
<sequence>MAEAWVVLAICQAASQQEKDQTRPGQTQHTPKEPNRIQREPGTEATLPSKEIKPLDLHFSQFERISGAMCNKAIYQDGKIPTGRACVLGFSVHTLVVGRKGEVGGAHEKRAF</sequence>
<comment type="caution">
    <text evidence="2">The sequence shown here is derived from an EMBL/GenBank/DDBJ whole genome shotgun (WGS) entry which is preliminary data.</text>
</comment>
<organism evidence="2 3">
    <name type="scientific">Hymenoscyphus fraxineus</name>
    <dbReference type="NCBI Taxonomy" id="746836"/>
    <lineage>
        <taxon>Eukaryota</taxon>
        <taxon>Fungi</taxon>
        <taxon>Dikarya</taxon>
        <taxon>Ascomycota</taxon>
        <taxon>Pezizomycotina</taxon>
        <taxon>Leotiomycetes</taxon>
        <taxon>Helotiales</taxon>
        <taxon>Helotiaceae</taxon>
        <taxon>Hymenoscyphus</taxon>
    </lineage>
</organism>
<protein>
    <submittedName>
        <fullName evidence="2">Uncharacterized protein</fullName>
    </submittedName>
</protein>
<evidence type="ECO:0000313" key="3">
    <source>
        <dbReference type="Proteomes" id="UP000696280"/>
    </source>
</evidence>